<accession>A0A7Y0X4R9</accession>
<dbReference type="Gene3D" id="2.40.50.100">
    <property type="match status" value="1"/>
</dbReference>
<dbReference type="EMBL" id="JABCLD010000838">
    <property type="protein sequence ID" value="NMU25141.1"/>
    <property type="molecule type" value="Genomic_DNA"/>
</dbReference>
<dbReference type="Pfam" id="PF13375">
    <property type="entry name" value="RnfC_N"/>
    <property type="match status" value="1"/>
</dbReference>
<protein>
    <submittedName>
        <fullName evidence="2">Electron transport complex subunit RsxC</fullName>
    </submittedName>
</protein>
<feature type="non-terminal residue" evidence="2">
    <location>
        <position position="1"/>
    </location>
</feature>
<dbReference type="GO" id="GO:0009055">
    <property type="term" value="F:electron transfer activity"/>
    <property type="evidence" value="ECO:0007669"/>
    <property type="project" value="InterPro"/>
</dbReference>
<name>A0A7Y0X4R9_VIBPH</name>
<reference evidence="2 3" key="1">
    <citation type="submission" date="2020-04" db="EMBL/GenBank/DDBJ databases">
        <title>Whole-genome sequencing of Vibrio spp. from China reveals different genetic environments of blaCTX-M-14 among diverse lineages.</title>
        <authorList>
            <person name="Zheng Z."/>
            <person name="Ye L."/>
            <person name="Chen S."/>
        </authorList>
    </citation>
    <scope>NUCLEOTIDE SEQUENCE [LARGE SCALE GENOMIC DNA]</scope>
    <source>
        <strain evidence="2 3">Vb0574</strain>
    </source>
</reference>
<proteinExistence type="predicted"/>
<gene>
    <name evidence="2" type="ORF">HKB21_05870</name>
</gene>
<sequence>EIVLPLKQHIGKAGNLLVAEGDYVLKGQPLTQSETGFTVPVHAPTSGTLTAIEPRTVAHPSGLSELCAVITPDGKDAWCERNPV</sequence>
<comment type="caution">
    <text evidence="2">The sequence shown here is derived from an EMBL/GenBank/DDBJ whole genome shotgun (WGS) entry which is preliminary data.</text>
</comment>
<feature type="domain" description="RnfC Barrel sandwich hybrid" evidence="1">
    <location>
        <begin position="1"/>
        <end position="75"/>
    </location>
</feature>
<dbReference type="PANTHER" id="PTHR43034:SF2">
    <property type="entry name" value="ION-TRANSLOCATING OXIDOREDUCTASE COMPLEX SUBUNIT C"/>
    <property type="match status" value="1"/>
</dbReference>
<evidence type="ECO:0000313" key="2">
    <source>
        <dbReference type="EMBL" id="NMU25141.1"/>
    </source>
</evidence>
<organism evidence="2 3">
    <name type="scientific">Vibrio parahaemolyticus</name>
    <dbReference type="NCBI Taxonomy" id="670"/>
    <lineage>
        <taxon>Bacteria</taxon>
        <taxon>Pseudomonadati</taxon>
        <taxon>Pseudomonadota</taxon>
        <taxon>Gammaproteobacteria</taxon>
        <taxon>Vibrionales</taxon>
        <taxon>Vibrionaceae</taxon>
        <taxon>Vibrio</taxon>
    </lineage>
</organism>
<dbReference type="AlphaFoldDB" id="A0A7Y0X4R9"/>
<evidence type="ECO:0000259" key="1">
    <source>
        <dbReference type="Pfam" id="PF13375"/>
    </source>
</evidence>
<feature type="non-terminal residue" evidence="2">
    <location>
        <position position="84"/>
    </location>
</feature>
<dbReference type="InterPro" id="IPR011053">
    <property type="entry name" value="Single_hybrid_motif"/>
</dbReference>
<dbReference type="SUPFAM" id="SSF51230">
    <property type="entry name" value="Single hybrid motif"/>
    <property type="match status" value="1"/>
</dbReference>
<dbReference type="GO" id="GO:0016020">
    <property type="term" value="C:membrane"/>
    <property type="evidence" value="ECO:0007669"/>
    <property type="project" value="InterPro"/>
</dbReference>
<dbReference type="InterPro" id="IPR010208">
    <property type="entry name" value="Ion_transpt_RnfC/RsxC"/>
</dbReference>
<dbReference type="InterPro" id="IPR026902">
    <property type="entry name" value="RnfC_N"/>
</dbReference>
<dbReference type="GO" id="GO:0051539">
    <property type="term" value="F:4 iron, 4 sulfur cluster binding"/>
    <property type="evidence" value="ECO:0007669"/>
    <property type="project" value="InterPro"/>
</dbReference>
<evidence type="ECO:0000313" key="3">
    <source>
        <dbReference type="Proteomes" id="UP000555836"/>
    </source>
</evidence>
<dbReference type="PANTHER" id="PTHR43034">
    <property type="entry name" value="ION-TRANSLOCATING OXIDOREDUCTASE COMPLEX SUBUNIT C"/>
    <property type="match status" value="1"/>
</dbReference>
<dbReference type="Proteomes" id="UP000555836">
    <property type="component" value="Unassembled WGS sequence"/>
</dbReference>